<dbReference type="PANTHER" id="PTHR46934:SF8">
    <property type="entry name" value="OS06G0481800 PROTEIN"/>
    <property type="match status" value="1"/>
</dbReference>
<organism evidence="7 8">
    <name type="scientific">Oryza sativa subsp. japonica</name>
    <name type="common">Rice</name>
    <dbReference type="NCBI Taxonomy" id="39947"/>
    <lineage>
        <taxon>Eukaryota</taxon>
        <taxon>Viridiplantae</taxon>
        <taxon>Streptophyta</taxon>
        <taxon>Embryophyta</taxon>
        <taxon>Tracheophyta</taxon>
        <taxon>Spermatophyta</taxon>
        <taxon>Magnoliopsida</taxon>
        <taxon>Liliopsida</taxon>
        <taxon>Poales</taxon>
        <taxon>Poaceae</taxon>
        <taxon>BOP clade</taxon>
        <taxon>Oryzoideae</taxon>
        <taxon>Oryzeae</taxon>
        <taxon>Oryzinae</taxon>
        <taxon>Oryza</taxon>
        <taxon>Oryza sativa</taxon>
    </lineage>
</organism>
<feature type="compositionally biased region" description="Basic residues" evidence="3">
    <location>
        <begin position="340"/>
        <end position="355"/>
    </location>
</feature>
<dbReference type="AlphaFoldDB" id="Q0DWJ1"/>
<accession>Q0DWJ1</accession>
<evidence type="ECO:0000259" key="4">
    <source>
        <dbReference type="Pfam" id="PF12776"/>
    </source>
</evidence>
<evidence type="ECO:0000256" key="2">
    <source>
        <dbReference type="ARBA" id="ARBA00022723"/>
    </source>
</evidence>
<dbReference type="Pfam" id="PF13359">
    <property type="entry name" value="DDE_Tnp_4"/>
    <property type="match status" value="1"/>
</dbReference>
<evidence type="ECO:0000259" key="6">
    <source>
        <dbReference type="Pfam" id="PF26138"/>
    </source>
</evidence>
<evidence type="ECO:0000259" key="5">
    <source>
        <dbReference type="Pfam" id="PF13359"/>
    </source>
</evidence>
<reference evidence="7 8" key="1">
    <citation type="journal article" date="2005" name="Nature">
        <title>The map-based sequence of the rice genome.</title>
        <authorList>
            <consortium name="International rice genome sequencing project (IRGSP)"/>
            <person name="Matsumoto T."/>
            <person name="Wu J."/>
            <person name="Kanamori H."/>
            <person name="Katayose Y."/>
            <person name="Fujisawa M."/>
            <person name="Namiki N."/>
            <person name="Mizuno H."/>
            <person name="Yamamoto K."/>
            <person name="Antonio B.A."/>
            <person name="Baba T."/>
            <person name="Sakata K."/>
            <person name="Nagamura Y."/>
            <person name="Aoki H."/>
            <person name="Arikawa K."/>
            <person name="Arita K."/>
            <person name="Bito T."/>
            <person name="Chiden Y."/>
            <person name="Fujitsuka N."/>
            <person name="Fukunaka R."/>
            <person name="Hamada M."/>
            <person name="Harada C."/>
            <person name="Hayashi A."/>
            <person name="Hijishita S."/>
            <person name="Honda M."/>
            <person name="Hosokawa S."/>
            <person name="Ichikawa Y."/>
            <person name="Idonuma A."/>
            <person name="Iijima M."/>
            <person name="Ikeda M."/>
            <person name="Ikeno M."/>
            <person name="Ito K."/>
            <person name="Ito S."/>
            <person name="Ito T."/>
            <person name="Ito Y."/>
            <person name="Ito Y."/>
            <person name="Iwabuchi A."/>
            <person name="Kamiya K."/>
            <person name="Karasawa W."/>
            <person name="Kurita K."/>
            <person name="Katagiri S."/>
            <person name="Kikuta A."/>
            <person name="Kobayashi H."/>
            <person name="Kobayashi N."/>
            <person name="Machita K."/>
            <person name="Maehara T."/>
            <person name="Masukawa M."/>
            <person name="Mizubayashi T."/>
            <person name="Mukai Y."/>
            <person name="Nagasaki H."/>
            <person name="Nagata Y."/>
            <person name="Naito S."/>
            <person name="Nakashima M."/>
            <person name="Nakama Y."/>
            <person name="Nakamichi Y."/>
            <person name="Nakamura M."/>
            <person name="Meguro A."/>
            <person name="Negishi M."/>
            <person name="Ohta I."/>
            <person name="Ohta T."/>
            <person name="Okamoto M."/>
            <person name="Ono N."/>
            <person name="Saji S."/>
            <person name="Sakaguchi M."/>
            <person name="Sakai K."/>
            <person name="Shibata M."/>
            <person name="Shimokawa T."/>
            <person name="Song J."/>
            <person name="Takazaki Y."/>
            <person name="Terasawa K."/>
            <person name="Tsugane M."/>
            <person name="Tsuji K."/>
            <person name="Ueda S."/>
            <person name="Waki K."/>
            <person name="Yamagata H."/>
            <person name="Yamamoto M."/>
            <person name="Yamamoto S."/>
            <person name="Yamane H."/>
            <person name="Yoshiki S."/>
            <person name="Yoshihara R."/>
            <person name="Yukawa K."/>
            <person name="Zhong H."/>
            <person name="Yano M."/>
            <person name="Yuan Q."/>
            <person name="Ouyang S."/>
            <person name="Liu J."/>
            <person name="Jones K.M."/>
            <person name="Gansberger K."/>
            <person name="Moffat K."/>
            <person name="Hill J."/>
            <person name="Bera J."/>
            <person name="Fadrosh D."/>
            <person name="Jin S."/>
            <person name="Johri S."/>
            <person name="Kim M."/>
            <person name="Overton L."/>
            <person name="Reardon M."/>
            <person name="Tsitrin T."/>
            <person name="Vuong H."/>
            <person name="Weaver B."/>
            <person name="Ciecko A."/>
            <person name="Tallon L."/>
            <person name="Jackson J."/>
            <person name="Pai G."/>
            <person name="Aken S.V."/>
            <person name="Utterback T."/>
            <person name="Reidmuller S."/>
            <person name="Feldblyum T."/>
            <person name="Hsiao J."/>
            <person name="Zismann V."/>
            <person name="Iobst S."/>
            <person name="de Vazeille A.R."/>
            <person name="Buell C.R."/>
            <person name="Ying K."/>
            <person name="Li Y."/>
            <person name="Lu T."/>
            <person name="Huang Y."/>
            <person name="Zhao Q."/>
            <person name="Feng Q."/>
            <person name="Zhang L."/>
            <person name="Zhu J."/>
            <person name="Weng Q."/>
            <person name="Mu J."/>
            <person name="Lu Y."/>
            <person name="Fan D."/>
            <person name="Liu Y."/>
            <person name="Guan J."/>
            <person name="Zhang Y."/>
            <person name="Yu S."/>
            <person name="Liu X."/>
            <person name="Zhang Y."/>
            <person name="Hong G."/>
            <person name="Han B."/>
            <person name="Choisne N."/>
            <person name="Demange N."/>
            <person name="Orjeda G."/>
            <person name="Samain S."/>
            <person name="Cattolico L."/>
            <person name="Pelletier E."/>
            <person name="Couloux A."/>
            <person name="Segurens B."/>
            <person name="Wincker P."/>
            <person name="D'Hont A."/>
            <person name="Scarpelli C."/>
            <person name="Weissenbach J."/>
            <person name="Salanoubat M."/>
            <person name="Quetier F."/>
            <person name="Yu Y."/>
            <person name="Kim H.R."/>
            <person name="Rambo T."/>
            <person name="Currie J."/>
            <person name="Collura K."/>
            <person name="Luo M."/>
            <person name="Yang T."/>
            <person name="Ammiraju J.S.S."/>
            <person name="Engler F."/>
            <person name="Soderlund C."/>
            <person name="Wing R.A."/>
            <person name="Palmer L.E."/>
            <person name="de la Bastide M."/>
            <person name="Spiegel L."/>
            <person name="Nascimento L."/>
            <person name="Zutavern T."/>
            <person name="O'Shaughnessy A."/>
            <person name="Dike S."/>
            <person name="Dedhia N."/>
            <person name="Preston R."/>
            <person name="Balija V."/>
            <person name="McCombie W.R."/>
            <person name="Chow T."/>
            <person name="Chen H."/>
            <person name="Chung M."/>
            <person name="Chen C."/>
            <person name="Shaw J."/>
            <person name="Wu H."/>
            <person name="Hsiao K."/>
            <person name="Chao Y."/>
            <person name="Chu M."/>
            <person name="Cheng C."/>
            <person name="Hour A."/>
            <person name="Lee P."/>
            <person name="Lin S."/>
            <person name="Lin Y."/>
            <person name="Liou J."/>
            <person name="Liu S."/>
            <person name="Hsing Y."/>
            <person name="Raghuvanshi S."/>
            <person name="Mohanty A."/>
            <person name="Bharti A.K."/>
            <person name="Gaur A."/>
            <person name="Gupta V."/>
            <person name="Kumar D."/>
            <person name="Ravi V."/>
            <person name="Vij S."/>
            <person name="Kapur A."/>
            <person name="Khurana P."/>
            <person name="Khurana P."/>
            <person name="Khurana J.P."/>
            <person name="Tyagi A.K."/>
            <person name="Gaikwad K."/>
            <person name="Singh A."/>
            <person name="Dalal V."/>
            <person name="Srivastava S."/>
            <person name="Dixit A."/>
            <person name="Pal A.K."/>
            <person name="Ghazi I.A."/>
            <person name="Yadav M."/>
            <person name="Pandit A."/>
            <person name="Bhargava A."/>
            <person name="Sureshbabu K."/>
            <person name="Batra K."/>
            <person name="Sharma T.R."/>
            <person name="Mohapatra T."/>
            <person name="Singh N.K."/>
            <person name="Messing J."/>
            <person name="Nelson A.B."/>
            <person name="Fuks G."/>
            <person name="Kavchok S."/>
            <person name="Keizer G."/>
            <person name="Linton E."/>
            <person name="Llaca V."/>
            <person name="Song R."/>
            <person name="Tanyolac B."/>
            <person name="Young S."/>
            <person name="Ho-Il K."/>
            <person name="Hahn J.H."/>
            <person name="Sangsakoo G."/>
            <person name="Vanavichit A."/>
            <person name="de Mattos Luiz.A.T."/>
            <person name="Zimmer P.D."/>
            <person name="Malone G."/>
            <person name="Dellagostin O."/>
            <person name="de Oliveira A.C."/>
            <person name="Bevan M."/>
            <person name="Bancroft I."/>
            <person name="Minx P."/>
            <person name="Cordum H."/>
            <person name="Wilson R."/>
            <person name="Cheng Z."/>
            <person name="Jin W."/>
            <person name="Jiang J."/>
            <person name="Leong S.A."/>
            <person name="Iwama H."/>
            <person name="Gojobori T."/>
            <person name="Itoh T."/>
            <person name="Niimura Y."/>
            <person name="Fujii Y."/>
            <person name="Habara T."/>
            <person name="Sakai H."/>
            <person name="Sato Y."/>
            <person name="Wilson G."/>
            <person name="Kumar K."/>
            <person name="McCouch S."/>
            <person name="Juretic N."/>
            <person name="Hoen D."/>
            <person name="Wright S."/>
            <person name="Bruskiewich R."/>
            <person name="Bureau T."/>
            <person name="Miyao A."/>
            <person name="Hirochika H."/>
            <person name="Nishikawa T."/>
            <person name="Kadowaki K."/>
            <person name="Sugiura M."/>
            <person name="Burr B."/>
            <person name="Sasaki T."/>
        </authorList>
    </citation>
    <scope>NUCLEOTIDE SEQUENCE [LARGE SCALE GENOMIC DNA]</scope>
    <source>
        <strain evidence="8">cv. Nipponbare</strain>
    </source>
</reference>
<name>Q0DWJ1_ORYSJ</name>
<sequence>MVRARAVRTTMDMRARDRARKRREEEDDDMMLFIFPALHLLSSSGAREKKRRHTSKITGEERVRELLEGHVKNCRVAFRMEPEIFISLANYLRTEKLVDDTRIKVEEKLAFFLYMLSHNASFEDLQEKFGHSGDSFHRHVKHFFNSVVPSLSKRFLKPPNPNEVHWKIEKDPRFYPYFKGSATDARVLTSAVNKGFQVPPGKFYLVDGGYANTNSFLAPYRKVRYHLKEYGAGRRRPQNYKELFNHRHAVLRNHVERTLGVVKKRFSILKVATFHKIKNQVKIPVAAAVFHNIIRSLNGDEQWLNNQPHNIHPSNYVDLPDVNMLGRGSPRLTMLLAKAAQKKNSPKGRPTKKHGGSPIEKTRASWNPALEKILVELLHEHNTPEYRGQNGWTSEAWNKIVKEFHEKDRYVCLTKSQIQEKEKELKREYRMLKEARKQSGASWNNQRCIIEAEPAIWNNIIISFPKAKKFRTKSFPLFEALGELYDGHTAEGTYNFTSTEPLQHPIITQVESDQDDLGNTEIIFPDYEDTLTYQVQDDADATEDDNANAERLKEMPHRRVVAVPRNKEEKEPKRQKKSVGVEGLMERYLDMRTKQTEDEAAQLAREKEAHLAREKEAQLAREKEAHLAREKEAYLAREKESNDFSIKRCISVLNSMDVRKAEKVKAYTVFKNAENREIFVSACDEDPESALSWLRKMGTLQLGD</sequence>
<dbReference type="KEGG" id="dosa:Os02g0813200"/>
<reference evidence="8" key="2">
    <citation type="journal article" date="2008" name="Nucleic Acids Res.">
        <title>The rice annotation project database (RAP-DB): 2008 update.</title>
        <authorList>
            <consortium name="The rice annotation project (RAP)"/>
        </authorList>
    </citation>
    <scope>GENOME REANNOTATION</scope>
    <source>
        <strain evidence="8">cv. Nipponbare</strain>
    </source>
</reference>
<feature type="domain" description="DDE Tnp4" evidence="5">
    <location>
        <begin position="178"/>
        <end position="292"/>
    </location>
</feature>
<gene>
    <name evidence="7" type="ordered locus">Os02g0813200</name>
</gene>
<protein>
    <submittedName>
        <fullName evidence="7">Os02g0813200 protein</fullName>
    </submittedName>
</protein>
<dbReference type="PANTHER" id="PTHR46934">
    <property type="entry name" value="MYB_DNA-BIND_3 DOMAIN-CONTAINING PROTEIN-RELATED"/>
    <property type="match status" value="1"/>
</dbReference>
<dbReference type="GO" id="GO:0046872">
    <property type="term" value="F:metal ion binding"/>
    <property type="evidence" value="ECO:0007669"/>
    <property type="project" value="UniProtKB-KW"/>
</dbReference>
<evidence type="ECO:0000313" key="8">
    <source>
        <dbReference type="Proteomes" id="UP000000763"/>
    </source>
</evidence>
<proteinExistence type="predicted"/>
<dbReference type="InterPro" id="IPR027806">
    <property type="entry name" value="HARBI1_dom"/>
</dbReference>
<keyword evidence="2" id="KW-0479">Metal-binding</keyword>
<evidence type="ECO:0000256" key="3">
    <source>
        <dbReference type="SAM" id="MobiDB-lite"/>
    </source>
</evidence>
<dbReference type="Proteomes" id="UP000000763">
    <property type="component" value="Chromosome 2"/>
</dbReference>
<feature type="domain" description="Myb/SANT-like" evidence="4">
    <location>
        <begin position="365"/>
        <end position="459"/>
    </location>
</feature>
<evidence type="ECO:0000313" key="7">
    <source>
        <dbReference type="EMBL" id="BAF10397.2"/>
    </source>
</evidence>
<comment type="cofactor">
    <cofactor evidence="1">
        <name>a divalent metal cation</name>
        <dbReference type="ChEBI" id="CHEBI:60240"/>
    </cofactor>
</comment>
<evidence type="ECO:0000256" key="1">
    <source>
        <dbReference type="ARBA" id="ARBA00001968"/>
    </source>
</evidence>
<dbReference type="Pfam" id="PF12776">
    <property type="entry name" value="Myb_DNA-bind_3"/>
    <property type="match status" value="1"/>
</dbReference>
<dbReference type="EMBL" id="AP008208">
    <property type="protein sequence ID" value="BAF10397.2"/>
    <property type="molecule type" value="Genomic_DNA"/>
</dbReference>
<feature type="domain" description="DUF8040" evidence="6">
    <location>
        <begin position="54"/>
        <end position="148"/>
    </location>
</feature>
<feature type="region of interest" description="Disordered" evidence="3">
    <location>
        <begin position="340"/>
        <end position="362"/>
    </location>
</feature>
<feature type="region of interest" description="Disordered" evidence="3">
    <location>
        <begin position="1"/>
        <end position="22"/>
    </location>
</feature>
<dbReference type="HOGENOM" id="CLU_028568_0_1_1"/>
<dbReference type="InterPro" id="IPR058353">
    <property type="entry name" value="DUF8040"/>
</dbReference>
<dbReference type="InterPro" id="IPR024752">
    <property type="entry name" value="Myb/SANT-like_dom"/>
</dbReference>
<dbReference type="Pfam" id="PF26138">
    <property type="entry name" value="DUF8040"/>
    <property type="match status" value="1"/>
</dbReference>